<dbReference type="InterPro" id="IPR029063">
    <property type="entry name" value="SAM-dependent_MTases_sf"/>
</dbReference>
<keyword evidence="3" id="KW-0949">S-adenosyl-L-methionine</keyword>
<organism evidence="4 5">
    <name type="scientific">Paenibacillus hexagrammi</name>
    <dbReference type="NCBI Taxonomy" id="2908839"/>
    <lineage>
        <taxon>Bacteria</taxon>
        <taxon>Bacillati</taxon>
        <taxon>Bacillota</taxon>
        <taxon>Bacilli</taxon>
        <taxon>Bacillales</taxon>
        <taxon>Paenibacillaceae</taxon>
        <taxon>Paenibacillus</taxon>
    </lineage>
</organism>
<dbReference type="RefSeq" id="WP_235121449.1">
    <property type="nucleotide sequence ID" value="NZ_CP090978.1"/>
</dbReference>
<keyword evidence="1" id="KW-0489">Methyltransferase</keyword>
<dbReference type="PANTHER" id="PTHR43167">
    <property type="entry name" value="PUTATIVE (AFU_ORTHOLOGUE AFUA_6G01830)-RELATED"/>
    <property type="match status" value="1"/>
</dbReference>
<dbReference type="SUPFAM" id="SSF53335">
    <property type="entry name" value="S-adenosyl-L-methionine-dependent methyltransferases"/>
    <property type="match status" value="1"/>
</dbReference>
<dbReference type="PROSITE" id="PS51682">
    <property type="entry name" value="SAM_OMT_I"/>
    <property type="match status" value="1"/>
</dbReference>
<reference evidence="4 5" key="1">
    <citation type="journal article" date="2024" name="Int. J. Syst. Evol. Microbiol.">
        <title>Paenibacillus hexagrammi sp. nov., a novel bacterium isolated from the gut content of Hexagrammos agrammus.</title>
        <authorList>
            <person name="Jung H.K."/>
            <person name="Kim D.G."/>
            <person name="Zin H."/>
            <person name="Park J."/>
            <person name="Jung H."/>
            <person name="Kim Y.O."/>
            <person name="Kong H.J."/>
            <person name="Kim J.W."/>
            <person name="Kim Y.S."/>
        </authorList>
    </citation>
    <scope>NUCLEOTIDE SEQUENCE [LARGE SCALE GENOMIC DNA]</scope>
    <source>
        <strain evidence="4 5">YPD9-1</strain>
    </source>
</reference>
<keyword evidence="5" id="KW-1185">Reference proteome</keyword>
<evidence type="ECO:0000313" key="4">
    <source>
        <dbReference type="EMBL" id="UJF34876.1"/>
    </source>
</evidence>
<sequence length="197" mass="22139">MKEDLAALLEELYQFGIDHDAVHQEKNMRMRNITPATGEFLTFMVHQVQAKRVLEIGTSNGYSTLWLAAAAQETGGSVTTLEFDAAKANLAHMNFQKSGLDSVIELIVTDAGLYLQQHEEEFDLIFMDSDRTEYVSWWPMILRVLRQGGLIAVDNACSHAEEIQPFLELVQSSNDVKVIRIPMEQGILLITRAVQVS</sequence>
<proteinExistence type="predicted"/>
<name>A0ABY3SP56_9BACL</name>
<dbReference type="CDD" id="cd02440">
    <property type="entry name" value="AdoMet_MTases"/>
    <property type="match status" value="1"/>
</dbReference>
<evidence type="ECO:0000256" key="1">
    <source>
        <dbReference type="ARBA" id="ARBA00022603"/>
    </source>
</evidence>
<evidence type="ECO:0000313" key="5">
    <source>
        <dbReference type="Proteomes" id="UP001649230"/>
    </source>
</evidence>
<evidence type="ECO:0000256" key="2">
    <source>
        <dbReference type="ARBA" id="ARBA00022679"/>
    </source>
</evidence>
<dbReference type="PANTHER" id="PTHR43167:SF1">
    <property type="entry name" value="PUTATIVE (AFU_ORTHOLOGUE AFUA_6G01830)-RELATED"/>
    <property type="match status" value="1"/>
</dbReference>
<accession>A0ABY3SP56</accession>
<keyword evidence="2" id="KW-0808">Transferase</keyword>
<dbReference type="Gene3D" id="3.40.50.150">
    <property type="entry name" value="Vaccinia Virus protein VP39"/>
    <property type="match status" value="1"/>
</dbReference>
<dbReference type="InterPro" id="IPR002935">
    <property type="entry name" value="SAM_O-MeTrfase"/>
</dbReference>
<protein>
    <submittedName>
        <fullName evidence="4">O-methyltransferase</fullName>
    </submittedName>
</protein>
<dbReference type="EMBL" id="CP090978">
    <property type="protein sequence ID" value="UJF34876.1"/>
    <property type="molecule type" value="Genomic_DNA"/>
</dbReference>
<evidence type="ECO:0000256" key="3">
    <source>
        <dbReference type="ARBA" id="ARBA00022691"/>
    </source>
</evidence>
<gene>
    <name evidence="4" type="ORF">L0M14_06905</name>
</gene>
<dbReference type="Pfam" id="PF01596">
    <property type="entry name" value="Methyltransf_3"/>
    <property type="match status" value="1"/>
</dbReference>
<dbReference type="Proteomes" id="UP001649230">
    <property type="component" value="Chromosome"/>
</dbReference>